<comment type="similarity">
    <text evidence="2">Belongs to the NADH dehydrogenase family.</text>
</comment>
<accession>A0A0D2VFU9</accession>
<proteinExistence type="inferred from homology"/>
<keyword evidence="7" id="KW-0560">Oxidoreductase</keyword>
<dbReference type="SUPFAM" id="SSF47473">
    <property type="entry name" value="EF-hand"/>
    <property type="match status" value="1"/>
</dbReference>
<dbReference type="PROSITE" id="PS50222">
    <property type="entry name" value="EF_HAND_2"/>
    <property type="match status" value="2"/>
</dbReference>
<dbReference type="EMBL" id="KE346360">
    <property type="protein sequence ID" value="KJE88602.1"/>
    <property type="molecule type" value="Genomic_DNA"/>
</dbReference>
<feature type="region of interest" description="Disordered" evidence="9">
    <location>
        <begin position="97"/>
        <end position="127"/>
    </location>
</feature>
<evidence type="ECO:0000256" key="9">
    <source>
        <dbReference type="SAM" id="MobiDB-lite"/>
    </source>
</evidence>
<dbReference type="SUPFAM" id="SSF51905">
    <property type="entry name" value="FAD/NAD(P)-binding domain"/>
    <property type="match status" value="2"/>
</dbReference>
<evidence type="ECO:0000256" key="8">
    <source>
        <dbReference type="ARBA" id="ARBA00023027"/>
    </source>
</evidence>
<dbReference type="InterPro" id="IPR036188">
    <property type="entry name" value="FAD/NAD-bd_sf"/>
</dbReference>
<evidence type="ECO:0000256" key="10">
    <source>
        <dbReference type="SAM" id="Phobius"/>
    </source>
</evidence>
<dbReference type="PhylomeDB" id="A0A0D2VFU9"/>
<evidence type="ECO:0000256" key="5">
    <source>
        <dbReference type="ARBA" id="ARBA00022837"/>
    </source>
</evidence>
<evidence type="ECO:0000256" key="3">
    <source>
        <dbReference type="ARBA" id="ARBA00022630"/>
    </source>
</evidence>
<dbReference type="InterPro" id="IPR054585">
    <property type="entry name" value="NDH2-like_C"/>
</dbReference>
<dbReference type="Proteomes" id="UP000008743">
    <property type="component" value="Unassembled WGS sequence"/>
</dbReference>
<name>A0A0D2VFU9_CAPO3</name>
<feature type="domain" description="EF-hand" evidence="11">
    <location>
        <begin position="527"/>
        <end position="562"/>
    </location>
</feature>
<feature type="compositionally biased region" description="Low complexity" evidence="9">
    <location>
        <begin position="103"/>
        <end position="127"/>
    </location>
</feature>
<dbReference type="SMART" id="SM00054">
    <property type="entry name" value="EFh"/>
    <property type="match status" value="2"/>
</dbReference>
<dbReference type="InterPro" id="IPR002048">
    <property type="entry name" value="EF_hand_dom"/>
</dbReference>
<keyword evidence="8" id="KW-0520">NAD</keyword>
<keyword evidence="6" id="KW-0809">Transit peptide</keyword>
<dbReference type="Pfam" id="PF22366">
    <property type="entry name" value="NDH2_C"/>
    <property type="match status" value="1"/>
</dbReference>
<dbReference type="InParanoid" id="A0A0D2VFU9"/>
<reference evidence="13" key="1">
    <citation type="submission" date="2011-02" db="EMBL/GenBank/DDBJ databases">
        <title>The Genome Sequence of Capsaspora owczarzaki ATCC 30864.</title>
        <authorList>
            <person name="Russ C."/>
            <person name="Cuomo C."/>
            <person name="Burger G."/>
            <person name="Gray M.W."/>
            <person name="Holland P.W.H."/>
            <person name="King N."/>
            <person name="Lang F.B.F."/>
            <person name="Roger A.J."/>
            <person name="Ruiz-Trillo I."/>
            <person name="Young S.K."/>
            <person name="Zeng Q."/>
            <person name="Gargeya S."/>
            <person name="Alvarado L."/>
            <person name="Berlin A."/>
            <person name="Chapman S.B."/>
            <person name="Chen Z."/>
            <person name="Freedman E."/>
            <person name="Gellesch M."/>
            <person name="Goldberg J."/>
            <person name="Griggs A."/>
            <person name="Gujja S."/>
            <person name="Heilman E."/>
            <person name="Heiman D."/>
            <person name="Howarth C."/>
            <person name="Mehta T."/>
            <person name="Neiman D."/>
            <person name="Pearson M."/>
            <person name="Roberts A."/>
            <person name="Saif S."/>
            <person name="Shea T."/>
            <person name="Shenoy N."/>
            <person name="Sisk P."/>
            <person name="Stolte C."/>
            <person name="Sykes S."/>
            <person name="White J."/>
            <person name="Yandava C."/>
            <person name="Haas B."/>
            <person name="Nusbaum C."/>
            <person name="Birren B."/>
        </authorList>
    </citation>
    <scope>NUCLEOTIDE SEQUENCE</scope>
    <source>
        <strain evidence="13">ATCC 30864</strain>
    </source>
</reference>
<keyword evidence="4" id="KW-0274">FAD</keyword>
<dbReference type="InterPro" id="IPR045024">
    <property type="entry name" value="NDH-2"/>
</dbReference>
<dbReference type="GO" id="GO:0003954">
    <property type="term" value="F:NADH dehydrogenase activity"/>
    <property type="evidence" value="ECO:0007669"/>
    <property type="project" value="InterPro"/>
</dbReference>
<comment type="subcellular location">
    <subcellularLocation>
        <location evidence="1">Mitochondrion inner membrane</location>
        <topology evidence="1">Peripheral membrane protein</topology>
        <orientation evidence="1">Intermembrane side</orientation>
    </subcellularLocation>
</comment>
<dbReference type="Gene3D" id="3.50.50.100">
    <property type="match status" value="2"/>
</dbReference>
<keyword evidence="5" id="KW-0106">Calcium</keyword>
<dbReference type="PANTHER" id="PTHR43706">
    <property type="entry name" value="NADH DEHYDROGENASE"/>
    <property type="match status" value="1"/>
</dbReference>
<protein>
    <submittedName>
        <fullName evidence="12">NADH dehydrogenase</fullName>
    </submittedName>
</protein>
<evidence type="ECO:0000256" key="4">
    <source>
        <dbReference type="ARBA" id="ARBA00022827"/>
    </source>
</evidence>
<dbReference type="eggNOG" id="KOG2495">
    <property type="taxonomic scope" value="Eukaryota"/>
</dbReference>
<organism evidence="12 13">
    <name type="scientific">Capsaspora owczarzaki (strain ATCC 30864)</name>
    <dbReference type="NCBI Taxonomy" id="595528"/>
    <lineage>
        <taxon>Eukaryota</taxon>
        <taxon>Filasterea</taxon>
        <taxon>Capsaspora</taxon>
    </lineage>
</organism>
<evidence type="ECO:0000256" key="7">
    <source>
        <dbReference type="ARBA" id="ARBA00023002"/>
    </source>
</evidence>
<dbReference type="Pfam" id="PF07992">
    <property type="entry name" value="Pyr_redox_2"/>
    <property type="match status" value="1"/>
</dbReference>
<evidence type="ECO:0000259" key="11">
    <source>
        <dbReference type="PROSITE" id="PS50222"/>
    </source>
</evidence>
<dbReference type="PROSITE" id="PS00018">
    <property type="entry name" value="EF_HAND_1"/>
    <property type="match status" value="2"/>
</dbReference>
<gene>
    <name evidence="12" type="ORF">CAOG_000233</name>
</gene>
<dbReference type="InterPro" id="IPR011992">
    <property type="entry name" value="EF-hand-dom_pair"/>
</dbReference>
<feature type="region of interest" description="Disordered" evidence="9">
    <location>
        <begin position="39"/>
        <end position="66"/>
    </location>
</feature>
<keyword evidence="13" id="KW-1185">Reference proteome</keyword>
<dbReference type="FunCoup" id="A0A0D2VFU9">
    <property type="interactions" value="159"/>
</dbReference>
<keyword evidence="10" id="KW-1133">Transmembrane helix</keyword>
<dbReference type="PANTHER" id="PTHR43706:SF50">
    <property type="entry name" value="NADH DEHYDROGENASE (UBIQUINONE)-RELATED"/>
    <property type="match status" value="1"/>
</dbReference>
<feature type="domain" description="EF-hand" evidence="11">
    <location>
        <begin position="486"/>
        <end position="521"/>
    </location>
</feature>
<evidence type="ECO:0000313" key="13">
    <source>
        <dbReference type="Proteomes" id="UP000008743"/>
    </source>
</evidence>
<dbReference type="OrthoDB" id="3244603at2759"/>
<dbReference type="GO" id="GO:0005743">
    <property type="term" value="C:mitochondrial inner membrane"/>
    <property type="evidence" value="ECO:0007669"/>
    <property type="project" value="UniProtKB-SubCell"/>
</dbReference>
<dbReference type="GO" id="GO:0005509">
    <property type="term" value="F:calcium ion binding"/>
    <property type="evidence" value="ECO:0007669"/>
    <property type="project" value="InterPro"/>
</dbReference>
<keyword evidence="10" id="KW-0812">Transmembrane</keyword>
<evidence type="ECO:0000313" key="12">
    <source>
        <dbReference type="EMBL" id="KJE88602.1"/>
    </source>
</evidence>
<dbReference type="PRINTS" id="PR00368">
    <property type="entry name" value="FADPNR"/>
</dbReference>
<evidence type="ECO:0000256" key="2">
    <source>
        <dbReference type="ARBA" id="ARBA00005272"/>
    </source>
</evidence>
<dbReference type="STRING" id="595528.A0A0D2VFU9"/>
<evidence type="ECO:0000256" key="6">
    <source>
        <dbReference type="ARBA" id="ARBA00022946"/>
    </source>
</evidence>
<dbReference type="Pfam" id="PF00036">
    <property type="entry name" value="EF-hand_1"/>
    <property type="match status" value="1"/>
</dbReference>
<keyword evidence="10" id="KW-0472">Membrane</keyword>
<evidence type="ECO:0000256" key="1">
    <source>
        <dbReference type="ARBA" id="ARBA00004137"/>
    </source>
</evidence>
<dbReference type="InterPro" id="IPR018247">
    <property type="entry name" value="EF_Hand_1_Ca_BS"/>
</dbReference>
<sequence>MLASTCSSTCLRLRSAVVRTKVASSAMLAAAAAAAAATSSSHSQSHSRSHGHSRSFATYSPRSASPSLPVHRIAAAPRPSLSSHPLLTAAPALGRRSAHSIASSQNDQNSNNNQNHNHNQSNQSSQGSFRGAAAIALATVAVAGTMGLFAVVTAAEADIDSRRRKPRLVILGSGWAAVGVIKGLVPGEYDVTVVSPRSAFVFTPLLPSACVGSVESRSLVESMRKMCANAQAHFVQAGATDVDFGRKTVVCKDEHDQLFELPYDRLVVAVGAHNNTFNTPGVEKNCHFLKQVQDARDIRAKIMDNFEQAALPTTPVDEKRRLLHFLIVGGGPTGVEVAAEIADLVRDDLVHLFPELCQKYVSVSLVQSADHILNTYDESISLYAEKKFKMQNINVITRARVLQVNPTSVEYTERIDGKDVPKTLNYGMCVWSTGIKQVPLVETIATHLDKSQNHRRALVTDSRLRVIGAGGDMFAIGDCATMAMPHLLTNVKDVFSEADENNDGVISYEEFEHMCNRAVERYPQMEMHVRQLKKLFSQYDADDNRSLDLAEFGKFLADIDKQLKAFPATAQVASQQGKYIARQLNYLALQDRRTFLAQQEGGPASTATAASEKAAAEILHQTAKRQAATGIEGNAVAVAAVLPEGSRVVTTAQDQERLARQATALAYKRPYKDFEPFHYHHMGSLAYIGHEDAAIDFGGGITGSGTAAFFLWRGAYLSNSVTVRVRVAIALDWLKLALFGRDFSRF</sequence>
<feature type="transmembrane region" description="Helical" evidence="10">
    <location>
        <begin position="131"/>
        <end position="155"/>
    </location>
</feature>
<keyword evidence="3" id="KW-0285">Flavoprotein</keyword>
<dbReference type="AlphaFoldDB" id="A0A0D2VFU9"/>
<dbReference type="InterPro" id="IPR023753">
    <property type="entry name" value="FAD/NAD-binding_dom"/>
</dbReference>